<keyword evidence="3" id="KW-1185">Reference proteome</keyword>
<dbReference type="AlphaFoldDB" id="W7CYQ0"/>
<dbReference type="RefSeq" id="WP_035312830.1">
    <property type="nucleotide sequence ID" value="NZ_AODH01000002.1"/>
</dbReference>
<dbReference type="InterPro" id="IPR051448">
    <property type="entry name" value="CdaR-like_regulators"/>
</dbReference>
<organism evidence="2 3">
    <name type="scientific">Brochothrix campestris FSL F6-1037</name>
    <dbReference type="NCBI Taxonomy" id="1265861"/>
    <lineage>
        <taxon>Bacteria</taxon>
        <taxon>Bacillati</taxon>
        <taxon>Bacillota</taxon>
        <taxon>Bacilli</taxon>
        <taxon>Bacillales</taxon>
        <taxon>Listeriaceae</taxon>
        <taxon>Brochothrix</taxon>
    </lineage>
</organism>
<dbReference type="Gene3D" id="1.10.10.2840">
    <property type="entry name" value="PucR C-terminal helix-turn-helix domain"/>
    <property type="match status" value="1"/>
</dbReference>
<comment type="caution">
    <text evidence="2">The sequence shown here is derived from an EMBL/GenBank/DDBJ whole genome shotgun (WGS) entry which is preliminary data.</text>
</comment>
<dbReference type="GO" id="GO:0003677">
    <property type="term" value="F:DNA binding"/>
    <property type="evidence" value="ECO:0007669"/>
    <property type="project" value="UniProtKB-KW"/>
</dbReference>
<dbReference type="SUPFAM" id="SSF46689">
    <property type="entry name" value="Homeodomain-like"/>
    <property type="match status" value="1"/>
</dbReference>
<keyword evidence="2" id="KW-0238">DNA-binding</keyword>
<evidence type="ECO:0000313" key="2">
    <source>
        <dbReference type="EMBL" id="EUJ42082.1"/>
    </source>
</evidence>
<gene>
    <name evidence="2" type="ORF">BCAMP_00580</name>
</gene>
<dbReference type="InterPro" id="IPR042070">
    <property type="entry name" value="PucR_C-HTH_sf"/>
</dbReference>
<dbReference type="OrthoDB" id="9792148at2"/>
<name>W7CYQ0_9LIST</name>
<accession>W7CYQ0</accession>
<feature type="domain" description="PucR C-terminal helix-turn-helix" evidence="1">
    <location>
        <begin position="113"/>
        <end position="163"/>
    </location>
</feature>
<dbReference type="Proteomes" id="UP000019243">
    <property type="component" value="Unassembled WGS sequence"/>
</dbReference>
<dbReference type="EMBL" id="AODH01000002">
    <property type="protein sequence ID" value="EUJ42082.1"/>
    <property type="molecule type" value="Genomic_DNA"/>
</dbReference>
<protein>
    <submittedName>
        <fullName evidence="2">DNA-binding protein, Fis family</fullName>
    </submittedName>
</protein>
<dbReference type="InterPro" id="IPR009057">
    <property type="entry name" value="Homeodomain-like_sf"/>
</dbReference>
<evidence type="ECO:0000259" key="1">
    <source>
        <dbReference type="Pfam" id="PF13556"/>
    </source>
</evidence>
<dbReference type="STRING" id="1265861.BCAMP_00580"/>
<evidence type="ECO:0000313" key="3">
    <source>
        <dbReference type="Proteomes" id="UP000019243"/>
    </source>
</evidence>
<dbReference type="PANTHER" id="PTHR33744">
    <property type="entry name" value="CARBOHYDRATE DIACID REGULATOR"/>
    <property type="match status" value="1"/>
</dbReference>
<proteinExistence type="predicted"/>
<dbReference type="PANTHER" id="PTHR33744:SF15">
    <property type="entry name" value="CARBOHYDRATE DIACID REGULATOR"/>
    <property type="match status" value="1"/>
</dbReference>
<sequence length="167" mass="19495">MNATSGVLIEEKQHAPHTEETLRPLIELLDNDFFTQTTCYLGTYQSVTRQLPLTFKEEQRLFKMFVAKQLAEHVVSLPQFYLQVEGQQLVSNSSMLQQLKRTINDQPEIEPIIRTLWHNDGNLALSAQKLYIHRNTLLYRIEKFKEETNLQLKKMADLTLCYLLVIA</sequence>
<dbReference type="InterPro" id="IPR025736">
    <property type="entry name" value="PucR_C-HTH_dom"/>
</dbReference>
<dbReference type="Pfam" id="PF13556">
    <property type="entry name" value="HTH_30"/>
    <property type="match status" value="1"/>
</dbReference>
<reference evidence="2 3" key="1">
    <citation type="submission" date="2012-12" db="EMBL/GenBank/DDBJ databases">
        <title>Novel taxa of Listeriaceae from agricultural environments in the United States.</title>
        <authorList>
            <person name="den Bakker H.C."/>
            <person name="Allred A."/>
            <person name="Warchocki S."/>
            <person name="Wright E.M."/>
            <person name="Burrell A."/>
            <person name="Nightingale K.K."/>
            <person name="Kephart D."/>
            <person name="Wiedmann M."/>
        </authorList>
    </citation>
    <scope>NUCLEOTIDE SEQUENCE [LARGE SCALE GENOMIC DNA]</scope>
    <source>
        <strain evidence="2 3">FSL F6-1037</strain>
    </source>
</reference>